<dbReference type="Proteomes" id="UP000886998">
    <property type="component" value="Unassembled WGS sequence"/>
</dbReference>
<evidence type="ECO:0000313" key="3">
    <source>
        <dbReference type="Proteomes" id="UP000886998"/>
    </source>
</evidence>
<gene>
    <name evidence="2" type="ORF">TNIN_349101</name>
</gene>
<feature type="region of interest" description="Disordered" evidence="1">
    <location>
        <begin position="1"/>
        <end position="38"/>
    </location>
</feature>
<reference evidence="2" key="1">
    <citation type="submission" date="2020-08" db="EMBL/GenBank/DDBJ databases">
        <title>Multicomponent nature underlies the extraordinary mechanical properties of spider dragline silk.</title>
        <authorList>
            <person name="Kono N."/>
            <person name="Nakamura H."/>
            <person name="Mori M."/>
            <person name="Yoshida Y."/>
            <person name="Ohtoshi R."/>
            <person name="Malay A.D."/>
            <person name="Moran D.A.P."/>
            <person name="Tomita M."/>
            <person name="Numata K."/>
            <person name="Arakawa K."/>
        </authorList>
    </citation>
    <scope>NUCLEOTIDE SEQUENCE</scope>
</reference>
<comment type="caution">
    <text evidence="2">The sequence shown here is derived from an EMBL/GenBank/DDBJ whole genome shotgun (WGS) entry which is preliminary data.</text>
</comment>
<dbReference type="EMBL" id="BMAV01014200">
    <property type="protein sequence ID" value="GFY62420.1"/>
    <property type="molecule type" value="Genomic_DNA"/>
</dbReference>
<accession>A0A8X7CDM1</accession>
<dbReference type="AlphaFoldDB" id="A0A8X7CDM1"/>
<feature type="compositionally biased region" description="Polar residues" evidence="1">
    <location>
        <begin position="9"/>
        <end position="27"/>
    </location>
</feature>
<feature type="compositionally biased region" description="Basic residues" evidence="1">
    <location>
        <begin position="29"/>
        <end position="38"/>
    </location>
</feature>
<evidence type="ECO:0000313" key="2">
    <source>
        <dbReference type="EMBL" id="GFY62420.1"/>
    </source>
</evidence>
<organism evidence="2 3">
    <name type="scientific">Trichonephila inaurata madagascariensis</name>
    <dbReference type="NCBI Taxonomy" id="2747483"/>
    <lineage>
        <taxon>Eukaryota</taxon>
        <taxon>Metazoa</taxon>
        <taxon>Ecdysozoa</taxon>
        <taxon>Arthropoda</taxon>
        <taxon>Chelicerata</taxon>
        <taxon>Arachnida</taxon>
        <taxon>Araneae</taxon>
        <taxon>Araneomorphae</taxon>
        <taxon>Entelegynae</taxon>
        <taxon>Araneoidea</taxon>
        <taxon>Nephilidae</taxon>
        <taxon>Trichonephila</taxon>
        <taxon>Trichonephila inaurata</taxon>
    </lineage>
</organism>
<evidence type="ECO:0000256" key="1">
    <source>
        <dbReference type="SAM" id="MobiDB-lite"/>
    </source>
</evidence>
<keyword evidence="3" id="KW-1185">Reference proteome</keyword>
<sequence>MHLSRTLEVDTQASDTTKPIHQKTLLQKSARKKKKRKKIPKRFIVSLGTPSRARSIISRSGALNSGIFSLLLLFRCGLEEKSGLRSIVCVRYPLVLRRLLCA</sequence>
<name>A0A8X7CDM1_9ARAC</name>
<proteinExistence type="predicted"/>
<protein>
    <submittedName>
        <fullName evidence="2">Uncharacterized protein</fullName>
    </submittedName>
</protein>